<reference evidence="2 3" key="1">
    <citation type="journal article" date="2016" name="Nat. Commun.">
        <title>Thousands of microbial genomes shed light on interconnected biogeochemical processes in an aquifer system.</title>
        <authorList>
            <person name="Anantharaman K."/>
            <person name="Brown C.T."/>
            <person name="Hug L.A."/>
            <person name="Sharon I."/>
            <person name="Castelle C.J."/>
            <person name="Probst A.J."/>
            <person name="Thomas B.C."/>
            <person name="Singh A."/>
            <person name="Wilkins M.J."/>
            <person name="Karaoz U."/>
            <person name="Brodie E.L."/>
            <person name="Williams K.H."/>
            <person name="Hubbard S.S."/>
            <person name="Banfield J.F."/>
        </authorList>
    </citation>
    <scope>NUCLEOTIDE SEQUENCE [LARGE SCALE GENOMIC DNA]</scope>
</reference>
<comment type="caution">
    <text evidence="2">The sequence shown here is derived from an EMBL/GenBank/DDBJ whole genome shotgun (WGS) entry which is preliminary data.</text>
</comment>
<evidence type="ECO:0000256" key="1">
    <source>
        <dbReference type="SAM" id="Phobius"/>
    </source>
</evidence>
<feature type="transmembrane region" description="Helical" evidence="1">
    <location>
        <begin position="20"/>
        <end position="40"/>
    </location>
</feature>
<dbReference type="Proteomes" id="UP000177371">
    <property type="component" value="Unassembled WGS sequence"/>
</dbReference>
<accession>A0A1F4UUB8</accession>
<keyword evidence="1" id="KW-0472">Membrane</keyword>
<dbReference type="AlphaFoldDB" id="A0A1F4UUB8"/>
<keyword evidence="1" id="KW-0812">Transmembrane</keyword>
<organism evidence="2 3">
    <name type="scientific">candidate division WWE3 bacterium RBG_16_37_10</name>
    <dbReference type="NCBI Taxonomy" id="1802610"/>
    <lineage>
        <taxon>Bacteria</taxon>
        <taxon>Katanobacteria</taxon>
    </lineage>
</organism>
<name>A0A1F4UUB8_UNCKA</name>
<proteinExistence type="predicted"/>
<keyword evidence="1" id="KW-1133">Transmembrane helix</keyword>
<sequence>MISDSGRRKLIGNSGQTSLLLIILLSVCVVAIVVFFFFALRQRVPNVILTEPIRPNPPEVRPEPLEPAEIFNNFETIPLTEKYNWIRTSTADDTLDYYISYDDRYKKYVETERVEVRNLDFNGSLYKTLLTGLDEVSLEEAYNVFTESYLNGLLSLGWKYSLNYKDYYIAGLSADGVTGKLRGVVKKEGDEISTVIVVADYKGLVSELPEGVSVKCPCEVTLKVFVGDPVNIELITAAGFAE</sequence>
<gene>
    <name evidence="2" type="ORF">A2W32_00070</name>
</gene>
<dbReference type="EMBL" id="MEUT01000067">
    <property type="protein sequence ID" value="OGC48547.1"/>
    <property type="molecule type" value="Genomic_DNA"/>
</dbReference>
<protein>
    <submittedName>
        <fullName evidence="2">Uncharacterized protein</fullName>
    </submittedName>
</protein>
<evidence type="ECO:0000313" key="2">
    <source>
        <dbReference type="EMBL" id="OGC48547.1"/>
    </source>
</evidence>
<evidence type="ECO:0000313" key="3">
    <source>
        <dbReference type="Proteomes" id="UP000177371"/>
    </source>
</evidence>